<organism evidence="2 3">
    <name type="scientific">Terrabacter ginsenosidimutans</name>
    <dbReference type="NCBI Taxonomy" id="490575"/>
    <lineage>
        <taxon>Bacteria</taxon>
        <taxon>Bacillati</taxon>
        <taxon>Actinomycetota</taxon>
        <taxon>Actinomycetes</taxon>
        <taxon>Micrococcales</taxon>
        <taxon>Intrasporangiaceae</taxon>
        <taxon>Terrabacter</taxon>
    </lineage>
</organism>
<accession>A0ABP7DSQ8</accession>
<dbReference type="Pfam" id="PF13578">
    <property type="entry name" value="Methyltransf_24"/>
    <property type="match status" value="1"/>
</dbReference>
<keyword evidence="2" id="KW-0489">Methyltransferase</keyword>
<dbReference type="GO" id="GO:0032259">
    <property type="term" value="P:methylation"/>
    <property type="evidence" value="ECO:0007669"/>
    <property type="project" value="UniProtKB-KW"/>
</dbReference>
<name>A0ABP7DSQ8_9MICO</name>
<keyword evidence="3" id="KW-1185">Reference proteome</keyword>
<protein>
    <submittedName>
        <fullName evidence="2">Class I SAM-dependent methyltransferase</fullName>
    </submittedName>
</protein>
<reference evidence="3" key="1">
    <citation type="journal article" date="2019" name="Int. J. Syst. Evol. Microbiol.">
        <title>The Global Catalogue of Microorganisms (GCM) 10K type strain sequencing project: providing services to taxonomists for standard genome sequencing and annotation.</title>
        <authorList>
            <consortium name="The Broad Institute Genomics Platform"/>
            <consortium name="The Broad Institute Genome Sequencing Center for Infectious Disease"/>
            <person name="Wu L."/>
            <person name="Ma J."/>
        </authorList>
    </citation>
    <scope>NUCLEOTIDE SEQUENCE [LARGE SCALE GENOMIC DNA]</scope>
    <source>
        <strain evidence="3">JCM 17125</strain>
    </source>
</reference>
<gene>
    <name evidence="2" type="ORF">GCM10022399_26780</name>
</gene>
<evidence type="ECO:0000313" key="3">
    <source>
        <dbReference type="Proteomes" id="UP001501468"/>
    </source>
</evidence>
<evidence type="ECO:0000313" key="2">
    <source>
        <dbReference type="EMBL" id="GAA3708646.1"/>
    </source>
</evidence>
<dbReference type="GO" id="GO:0008168">
    <property type="term" value="F:methyltransferase activity"/>
    <property type="evidence" value="ECO:0007669"/>
    <property type="project" value="UniProtKB-KW"/>
</dbReference>
<evidence type="ECO:0000256" key="1">
    <source>
        <dbReference type="SAM" id="MobiDB-lite"/>
    </source>
</evidence>
<proteinExistence type="predicted"/>
<comment type="caution">
    <text evidence="2">The sequence shown here is derived from an EMBL/GenBank/DDBJ whole genome shotgun (WGS) entry which is preliminary data.</text>
</comment>
<sequence>MVESRPVAESGGNEGTENGVDEGFDDAFALADRIPGWLTRDQARVLWDAASALTDGAHVVEIGSHQGRSTVVLARALGRNGGRLTAIDAFVDSPRYGGASTRAVLLANLEQAGVSSIVDVVVARSRQARSRWSEPIDLLWVDGKHDYWTCTDDLRWTRHLPDGGRCLVHDAFSSIGVTSSLMLNVLPSGRLRLIGRVGSLATIEVSRPHLADRFRFLAQLPWWVRNVVIKVLLRLGLGSVTRRLGHVGPFDPY</sequence>
<dbReference type="Proteomes" id="UP001501468">
    <property type="component" value="Unassembled WGS sequence"/>
</dbReference>
<keyword evidence="2" id="KW-0808">Transferase</keyword>
<dbReference type="InterPro" id="IPR029063">
    <property type="entry name" value="SAM-dependent_MTases_sf"/>
</dbReference>
<dbReference type="RefSeq" id="WP_344947267.1">
    <property type="nucleotide sequence ID" value="NZ_BAABDC010000004.1"/>
</dbReference>
<dbReference type="SUPFAM" id="SSF53335">
    <property type="entry name" value="S-adenosyl-L-methionine-dependent methyltransferases"/>
    <property type="match status" value="1"/>
</dbReference>
<feature type="region of interest" description="Disordered" evidence="1">
    <location>
        <begin position="1"/>
        <end position="22"/>
    </location>
</feature>
<dbReference type="EMBL" id="BAABDC010000004">
    <property type="protein sequence ID" value="GAA3708646.1"/>
    <property type="molecule type" value="Genomic_DNA"/>
</dbReference>
<dbReference type="Gene3D" id="3.40.50.150">
    <property type="entry name" value="Vaccinia Virus protein VP39"/>
    <property type="match status" value="1"/>
</dbReference>